<comment type="subcellular location">
    <subcellularLocation>
        <location evidence="1">Membrane</location>
        <topology evidence="1">Multi-pass membrane protein</topology>
    </subcellularLocation>
</comment>
<protein>
    <recommendedName>
        <fullName evidence="8">Zinc transporter ZIP13</fullName>
    </recommendedName>
    <alternativeName>
        <fullName evidence="9">Solute carrier family 39 member 13</fullName>
    </alternativeName>
    <alternativeName>
        <fullName evidence="10">Zrt- and Irt-like protein 13</fullName>
    </alternativeName>
</protein>
<evidence type="ECO:0000313" key="15">
    <source>
        <dbReference type="RefSeq" id="XP_028258265.1"/>
    </source>
</evidence>
<name>A0A6P7ID30_9TELE</name>
<dbReference type="OrthoDB" id="200954at2759"/>
<proteinExistence type="inferred from homology"/>
<keyword evidence="3 11" id="KW-0812">Transmembrane</keyword>
<feature type="transmembrane region" description="Helical" evidence="11">
    <location>
        <begin position="325"/>
        <end position="346"/>
    </location>
</feature>
<feature type="chain" id="PRO_5044651204" description="Zinc transporter ZIP13" evidence="12">
    <location>
        <begin position="33"/>
        <end position="380"/>
    </location>
</feature>
<keyword evidence="4" id="KW-0862">Zinc</keyword>
<evidence type="ECO:0000256" key="11">
    <source>
        <dbReference type="SAM" id="Phobius"/>
    </source>
</evidence>
<dbReference type="PANTHER" id="PTHR16950:SF16">
    <property type="entry name" value="ZINC TRANSPORTER ZIP13"/>
    <property type="match status" value="1"/>
</dbReference>
<evidence type="ECO:0000256" key="8">
    <source>
        <dbReference type="ARBA" id="ARBA00040592"/>
    </source>
</evidence>
<comment type="catalytic activity">
    <reaction evidence="7">
        <text>Zn(2+)(in) = Zn(2+)(out)</text>
        <dbReference type="Rhea" id="RHEA:29351"/>
        <dbReference type="ChEBI" id="CHEBI:29105"/>
    </reaction>
</comment>
<keyword evidence="5 11" id="KW-1133">Transmembrane helix</keyword>
<feature type="transmembrane region" description="Helical" evidence="11">
    <location>
        <begin position="358"/>
        <end position="379"/>
    </location>
</feature>
<dbReference type="GO" id="GO:0006882">
    <property type="term" value="P:intracellular zinc ion homeostasis"/>
    <property type="evidence" value="ECO:0007669"/>
    <property type="project" value="TreeGrafter"/>
</dbReference>
<dbReference type="Pfam" id="PF02535">
    <property type="entry name" value="Zip"/>
    <property type="match status" value="1"/>
</dbReference>
<feature type="transmembrane region" description="Helical" evidence="11">
    <location>
        <begin position="116"/>
        <end position="138"/>
    </location>
</feature>
<feature type="signal peptide" evidence="12">
    <location>
        <begin position="1"/>
        <end position="32"/>
    </location>
</feature>
<evidence type="ECO:0000313" key="13">
    <source>
        <dbReference type="Proteomes" id="UP000515145"/>
    </source>
</evidence>
<reference evidence="14 15" key="1">
    <citation type="submission" date="2025-04" db="UniProtKB">
        <authorList>
            <consortium name="RefSeq"/>
        </authorList>
    </citation>
    <scope>IDENTIFICATION</scope>
</reference>
<dbReference type="PANTHER" id="PTHR16950">
    <property type="entry name" value="ZINC TRANSPORTER SLC39A7 HISTIDINE-RICH MEMBRANE PROTEIN KE4"/>
    <property type="match status" value="1"/>
</dbReference>
<feature type="transmembrane region" description="Helical" evidence="11">
    <location>
        <begin position="150"/>
        <end position="167"/>
    </location>
</feature>
<dbReference type="AlphaFoldDB" id="A0A6P7ID30"/>
<comment type="similarity">
    <text evidence="2">Belongs to the ZIP transporter (TC 2.A.5) family.</text>
</comment>
<evidence type="ECO:0000256" key="7">
    <source>
        <dbReference type="ARBA" id="ARBA00034634"/>
    </source>
</evidence>
<keyword evidence="13" id="KW-1185">Reference proteome</keyword>
<evidence type="ECO:0000256" key="5">
    <source>
        <dbReference type="ARBA" id="ARBA00022989"/>
    </source>
</evidence>
<dbReference type="Proteomes" id="UP000515145">
    <property type="component" value="Chromosome 3"/>
</dbReference>
<keyword evidence="4" id="KW-0864">Zinc transport</keyword>
<keyword evidence="4" id="KW-0406">Ion transport</keyword>
<evidence type="ECO:0000256" key="12">
    <source>
        <dbReference type="SAM" id="SignalP"/>
    </source>
</evidence>
<dbReference type="CTD" id="91252"/>
<dbReference type="GO" id="GO:0005385">
    <property type="term" value="F:zinc ion transmembrane transporter activity"/>
    <property type="evidence" value="ECO:0007669"/>
    <property type="project" value="TreeGrafter"/>
</dbReference>
<gene>
    <name evidence="14 15" type="primary">slc39a13</name>
</gene>
<evidence type="ECO:0000256" key="9">
    <source>
        <dbReference type="ARBA" id="ARBA00042542"/>
    </source>
</evidence>
<dbReference type="GeneID" id="114433777"/>
<evidence type="ECO:0000256" key="3">
    <source>
        <dbReference type="ARBA" id="ARBA00022692"/>
    </source>
</evidence>
<keyword evidence="6 11" id="KW-0472">Membrane</keyword>
<organism evidence="13 14">
    <name type="scientific">Parambassis ranga</name>
    <name type="common">Indian glassy fish</name>
    <dbReference type="NCBI Taxonomy" id="210632"/>
    <lineage>
        <taxon>Eukaryota</taxon>
        <taxon>Metazoa</taxon>
        <taxon>Chordata</taxon>
        <taxon>Craniata</taxon>
        <taxon>Vertebrata</taxon>
        <taxon>Euteleostomi</taxon>
        <taxon>Actinopterygii</taxon>
        <taxon>Neopterygii</taxon>
        <taxon>Teleostei</taxon>
        <taxon>Neoteleostei</taxon>
        <taxon>Acanthomorphata</taxon>
        <taxon>Ovalentaria</taxon>
        <taxon>Ambassidae</taxon>
        <taxon>Parambassis</taxon>
    </lineage>
</organism>
<evidence type="ECO:0000256" key="1">
    <source>
        <dbReference type="ARBA" id="ARBA00004141"/>
    </source>
</evidence>
<evidence type="ECO:0000256" key="4">
    <source>
        <dbReference type="ARBA" id="ARBA00022906"/>
    </source>
</evidence>
<accession>A0A6P7ID30</accession>
<dbReference type="GO" id="GO:0016020">
    <property type="term" value="C:membrane"/>
    <property type="evidence" value="ECO:0007669"/>
    <property type="project" value="UniProtKB-SubCell"/>
</dbReference>
<evidence type="ECO:0000313" key="14">
    <source>
        <dbReference type="RefSeq" id="XP_028258264.1"/>
    </source>
</evidence>
<evidence type="ECO:0000256" key="2">
    <source>
        <dbReference type="ARBA" id="ARBA00006939"/>
    </source>
</evidence>
<keyword evidence="4" id="KW-0813">Transport</keyword>
<dbReference type="InterPro" id="IPR003689">
    <property type="entry name" value="ZIP"/>
</dbReference>
<feature type="transmembrane region" description="Helical" evidence="11">
    <location>
        <begin position="74"/>
        <end position="96"/>
    </location>
</feature>
<keyword evidence="12" id="KW-0732">Signal</keyword>
<dbReference type="RefSeq" id="XP_028258264.1">
    <property type="nucleotide sequence ID" value="XM_028402463.1"/>
</dbReference>
<evidence type="ECO:0000256" key="6">
    <source>
        <dbReference type="ARBA" id="ARBA00023136"/>
    </source>
</evidence>
<evidence type="ECO:0000256" key="10">
    <source>
        <dbReference type="ARBA" id="ARBA00042972"/>
    </source>
</evidence>
<dbReference type="RefSeq" id="XP_028258265.1">
    <property type="nucleotide sequence ID" value="XM_028402464.1"/>
</dbReference>
<sequence length="380" mass="40204">MKGGSCRRPSWAVAAVFIPVALLVLTSRGASSSQKMTQTAMAHATAAGLSPGLTDDLPGFHAVVDALTSEHVHVWLLSLVGSVAVGLSGIFPLLVIPIEAGAALKTEAGSQKLKQLLSFAIGGLLGDVFLHLLPEAWVLCGSSAGKQNHYTTPGLWVIIGLLAFLLLEKMFPDQDSLEDPTSDADLNFNSATQANSVFSGKAAASLRNGHHAESWKSSKQQSLQERSEKIKTSGYLNLLANCIDNFTHGLAVGGSFLVSKKVGFLTTFAILLHEIPHEVGDFAILLRAGFDRWSAARMQLSTALVGVLGACFALCTQSPESTDKAGAWILPFTAGGFLYISLVNVVPDLLEESSLRHSLLQILLIFCGIAVMALLSAIVD</sequence>